<dbReference type="PANTHER" id="PTHR11860">
    <property type="entry name" value="POLYMERIC-IMMUNOGLOBULIN RECEPTOR"/>
    <property type="match status" value="1"/>
</dbReference>
<dbReference type="EMBL" id="JAFDVH010000002">
    <property type="protein sequence ID" value="KAG7488463.1"/>
    <property type="molecule type" value="Genomic_DNA"/>
</dbReference>
<evidence type="ECO:0000256" key="4">
    <source>
        <dbReference type="SAM" id="MobiDB-lite"/>
    </source>
</evidence>
<comment type="caution">
    <text evidence="8">The sequence shown here is derived from an EMBL/GenBank/DDBJ whole genome shotgun (WGS) entry which is preliminary data.</text>
</comment>
<name>A0A9D3QJ31_MEGAT</name>
<dbReference type="InterPro" id="IPR013106">
    <property type="entry name" value="Ig_V-set"/>
</dbReference>
<comment type="subcellular location">
    <subcellularLocation>
        <location evidence="1">Membrane</location>
    </subcellularLocation>
</comment>
<dbReference type="InterPro" id="IPR013783">
    <property type="entry name" value="Ig-like_fold"/>
</dbReference>
<dbReference type="PANTHER" id="PTHR11860:SF87">
    <property type="entry name" value="CMRF35-LIKE MOLECULE 8"/>
    <property type="match status" value="1"/>
</dbReference>
<dbReference type="Pfam" id="PF07686">
    <property type="entry name" value="V-set"/>
    <property type="match status" value="1"/>
</dbReference>
<dbReference type="SMART" id="SM00409">
    <property type="entry name" value="IG"/>
    <property type="match status" value="2"/>
</dbReference>
<evidence type="ECO:0000256" key="3">
    <source>
        <dbReference type="ARBA" id="ARBA00023136"/>
    </source>
</evidence>
<organism evidence="8 9">
    <name type="scientific">Megalops atlanticus</name>
    <name type="common">Tarpon</name>
    <name type="synonym">Clupea gigantea</name>
    <dbReference type="NCBI Taxonomy" id="7932"/>
    <lineage>
        <taxon>Eukaryota</taxon>
        <taxon>Metazoa</taxon>
        <taxon>Chordata</taxon>
        <taxon>Craniata</taxon>
        <taxon>Vertebrata</taxon>
        <taxon>Euteleostomi</taxon>
        <taxon>Actinopterygii</taxon>
        <taxon>Neopterygii</taxon>
        <taxon>Teleostei</taxon>
        <taxon>Elopiformes</taxon>
        <taxon>Megalopidae</taxon>
        <taxon>Megalops</taxon>
    </lineage>
</organism>
<feature type="domain" description="Ig-like" evidence="7">
    <location>
        <begin position="16"/>
        <end position="123"/>
    </location>
</feature>
<evidence type="ECO:0000313" key="8">
    <source>
        <dbReference type="EMBL" id="KAG7488463.1"/>
    </source>
</evidence>
<feature type="signal peptide" evidence="6">
    <location>
        <begin position="1"/>
        <end position="20"/>
    </location>
</feature>
<evidence type="ECO:0000313" key="9">
    <source>
        <dbReference type="Proteomes" id="UP001046870"/>
    </source>
</evidence>
<dbReference type="InterPro" id="IPR003599">
    <property type="entry name" value="Ig_sub"/>
</dbReference>
<evidence type="ECO:0000256" key="1">
    <source>
        <dbReference type="ARBA" id="ARBA00004370"/>
    </source>
</evidence>
<dbReference type="Proteomes" id="UP001046870">
    <property type="component" value="Chromosome 2"/>
</dbReference>
<proteinExistence type="predicted"/>
<keyword evidence="5" id="KW-1133">Transmembrane helix</keyword>
<feature type="transmembrane region" description="Helical" evidence="5">
    <location>
        <begin position="285"/>
        <end position="308"/>
    </location>
</feature>
<dbReference type="PROSITE" id="PS50835">
    <property type="entry name" value="IG_LIKE"/>
    <property type="match status" value="1"/>
</dbReference>
<reference evidence="8" key="1">
    <citation type="submission" date="2021-01" db="EMBL/GenBank/DDBJ databases">
        <authorList>
            <person name="Zahm M."/>
            <person name="Roques C."/>
            <person name="Cabau C."/>
            <person name="Klopp C."/>
            <person name="Donnadieu C."/>
            <person name="Jouanno E."/>
            <person name="Lampietro C."/>
            <person name="Louis A."/>
            <person name="Herpin A."/>
            <person name="Echchiki A."/>
            <person name="Berthelot C."/>
            <person name="Parey E."/>
            <person name="Roest-Crollius H."/>
            <person name="Braasch I."/>
            <person name="Postlethwait J."/>
            <person name="Bobe J."/>
            <person name="Montfort J."/>
            <person name="Bouchez O."/>
            <person name="Begum T."/>
            <person name="Mejri S."/>
            <person name="Adams A."/>
            <person name="Chen W.-J."/>
            <person name="Guiguen Y."/>
        </authorList>
    </citation>
    <scope>NUCLEOTIDE SEQUENCE</scope>
    <source>
        <strain evidence="8">YG-15Mar2019-1</strain>
        <tissue evidence="8">Brain</tissue>
    </source>
</reference>
<dbReference type="InterPro" id="IPR050671">
    <property type="entry name" value="CD300_family_receptors"/>
</dbReference>
<feature type="compositionally biased region" description="Low complexity" evidence="4">
    <location>
        <begin position="232"/>
        <end position="245"/>
    </location>
</feature>
<evidence type="ECO:0000256" key="6">
    <source>
        <dbReference type="SAM" id="SignalP"/>
    </source>
</evidence>
<dbReference type="SUPFAM" id="SSF48726">
    <property type="entry name" value="Immunoglobulin"/>
    <property type="match status" value="2"/>
</dbReference>
<dbReference type="OrthoDB" id="8920197at2759"/>
<dbReference type="GO" id="GO:0004888">
    <property type="term" value="F:transmembrane signaling receptor activity"/>
    <property type="evidence" value="ECO:0007669"/>
    <property type="project" value="TreeGrafter"/>
</dbReference>
<feature type="region of interest" description="Disordered" evidence="4">
    <location>
        <begin position="227"/>
        <end position="249"/>
    </location>
</feature>
<evidence type="ECO:0000256" key="5">
    <source>
        <dbReference type="SAM" id="Phobius"/>
    </source>
</evidence>
<feature type="chain" id="PRO_5039174921" description="Ig-like domain-containing protein" evidence="6">
    <location>
        <begin position="21"/>
        <end position="346"/>
    </location>
</feature>
<dbReference type="Gene3D" id="2.60.40.10">
    <property type="entry name" value="Immunoglobulins"/>
    <property type="match status" value="2"/>
</dbReference>
<gene>
    <name evidence="8" type="ORF">MATL_G00032950</name>
</gene>
<accession>A0A9D3QJ31</accession>
<keyword evidence="6" id="KW-0732">Signal</keyword>
<protein>
    <recommendedName>
        <fullName evidence="7">Ig-like domain-containing protein</fullName>
    </recommendedName>
</protein>
<evidence type="ECO:0000259" key="7">
    <source>
        <dbReference type="PROSITE" id="PS50835"/>
    </source>
</evidence>
<keyword evidence="9" id="KW-1185">Reference proteome</keyword>
<dbReference type="AlphaFoldDB" id="A0A9D3QJ31"/>
<dbReference type="GO" id="GO:0005886">
    <property type="term" value="C:plasma membrane"/>
    <property type="evidence" value="ECO:0007669"/>
    <property type="project" value="TreeGrafter"/>
</dbReference>
<keyword evidence="2 5" id="KW-0812">Transmembrane</keyword>
<evidence type="ECO:0000256" key="2">
    <source>
        <dbReference type="ARBA" id="ARBA00022692"/>
    </source>
</evidence>
<keyword evidence="3 5" id="KW-0472">Membrane</keyword>
<dbReference type="InterPro" id="IPR036179">
    <property type="entry name" value="Ig-like_dom_sf"/>
</dbReference>
<sequence>MAPLLFLLLFLITVRPGVQSVKTVSKLSVQSGRSVTIPCLYDQEYKDHVKYWCKGGQWNHCTTLVRTDIPQRAGYVSITDNPTQQLFTVTMSYLQEGDSDYYWCAVEIDWAADDGAYLSLTVTRDSAGLSVWNNMVVGEEGGSVSFQYRYSDSLKDSEKKWCRILDQSSCLTAGRTQTSQHASVLIRDDRRGVLTVTVERLERKDTGWYWCTAGEEQFPVHITVKRKPPTQRPTTTTTTSTSQKQECLPSTTQQTAALTSGLCTDDTCIPNGTEENSNHRTVSSVILHVLLKSAVALVYFICTIIATLKIWTYCKQIRGGASESDGGRKRRRKRWKEEYVDAVMEM</sequence>
<dbReference type="InterPro" id="IPR007110">
    <property type="entry name" value="Ig-like_dom"/>
</dbReference>
<dbReference type="CDD" id="cd05716">
    <property type="entry name" value="IgV_pIgR_like"/>
    <property type="match status" value="1"/>
</dbReference>